<comment type="caution">
    <text evidence="2">The sequence shown here is derived from an EMBL/GenBank/DDBJ whole genome shotgun (WGS) entry which is preliminary data.</text>
</comment>
<evidence type="ECO:0000313" key="2">
    <source>
        <dbReference type="EMBL" id="EON71398.1"/>
    </source>
</evidence>
<evidence type="ECO:0000313" key="3">
    <source>
        <dbReference type="Proteomes" id="UP000013911"/>
    </source>
</evidence>
<evidence type="ECO:0000256" key="1">
    <source>
        <dbReference type="SAM" id="Phobius"/>
    </source>
</evidence>
<keyword evidence="1" id="KW-0812">Transmembrane</keyword>
<dbReference type="PANTHER" id="PTHR33639:SF2">
    <property type="entry name" value="DUF393 DOMAIN-CONTAINING PROTEIN"/>
    <property type="match status" value="1"/>
</dbReference>
<dbReference type="eggNOG" id="COG3011">
    <property type="taxonomic scope" value="Bacteria"/>
</dbReference>
<name>R7ZBC0_LYSSH</name>
<reference evidence="2 3" key="1">
    <citation type="submission" date="2013-04" db="EMBL/GenBank/DDBJ databases">
        <title>Draft genome of the heavy metal tolerant bacterium Lysinibacillus sphaericus strain OT4b.31.</title>
        <authorList>
            <person name="Pena-Montenegro T.D."/>
            <person name="Dussan J."/>
        </authorList>
    </citation>
    <scope>NUCLEOTIDE SEQUENCE [LARGE SCALE GENOMIC DNA]</scope>
    <source>
        <strain evidence="2 3">OT4b.31</strain>
    </source>
</reference>
<dbReference type="OrthoDB" id="9785438at2"/>
<keyword evidence="1" id="KW-0472">Membrane</keyword>
<keyword evidence="1" id="KW-1133">Transmembrane helix</keyword>
<dbReference type="Pfam" id="PF04134">
    <property type="entry name" value="DCC1-like"/>
    <property type="match status" value="1"/>
</dbReference>
<accession>R7ZBC0</accession>
<dbReference type="InterPro" id="IPR007263">
    <property type="entry name" value="DCC1-like"/>
</dbReference>
<proteinExistence type="predicted"/>
<dbReference type="PATRIC" id="fig|1285586.5.peg.3190"/>
<dbReference type="RefSeq" id="WP_010860046.1">
    <property type="nucleotide sequence ID" value="NZ_KB933398.1"/>
</dbReference>
<dbReference type="InterPro" id="IPR052927">
    <property type="entry name" value="DCC_oxidoreductase"/>
</dbReference>
<dbReference type="EMBL" id="AQPX01000022">
    <property type="protein sequence ID" value="EON71398.1"/>
    <property type="molecule type" value="Genomic_DNA"/>
</dbReference>
<sequence length="129" mass="14729">MAGVILFDGVCNFCHSSVQFVIKRDQAAYFQFASIQSEVGQEILATYKVPGNIDSVILVEHGKAYFESTAALKISRRLDGLWPSCYAFIVIPPFIRNVVYRKFAKNRYRLFGKKEACLLPTPTQRKRFL</sequence>
<gene>
    <name evidence="2" type="ORF">H131_15563</name>
</gene>
<evidence type="ECO:0008006" key="4">
    <source>
        <dbReference type="Google" id="ProtNLM"/>
    </source>
</evidence>
<organism evidence="2 3">
    <name type="scientific">Lysinibacillus sphaericus OT4b.31</name>
    <dbReference type="NCBI Taxonomy" id="1285586"/>
    <lineage>
        <taxon>Bacteria</taxon>
        <taxon>Bacillati</taxon>
        <taxon>Bacillota</taxon>
        <taxon>Bacilli</taxon>
        <taxon>Bacillales</taxon>
        <taxon>Bacillaceae</taxon>
        <taxon>Lysinibacillus</taxon>
    </lineage>
</organism>
<dbReference type="HOGENOM" id="CLU_092206_2_1_9"/>
<dbReference type="AlphaFoldDB" id="R7ZBC0"/>
<dbReference type="GO" id="GO:0015035">
    <property type="term" value="F:protein-disulfide reductase activity"/>
    <property type="evidence" value="ECO:0007669"/>
    <property type="project" value="InterPro"/>
</dbReference>
<dbReference type="PANTHER" id="PTHR33639">
    <property type="entry name" value="THIOL-DISULFIDE OXIDOREDUCTASE DCC"/>
    <property type="match status" value="1"/>
</dbReference>
<dbReference type="Proteomes" id="UP000013911">
    <property type="component" value="Unassembled WGS sequence"/>
</dbReference>
<feature type="transmembrane region" description="Helical" evidence="1">
    <location>
        <begin position="81"/>
        <end position="99"/>
    </location>
</feature>
<protein>
    <recommendedName>
        <fullName evidence="4">Thiol-disulfide oxidoreductase</fullName>
    </recommendedName>
</protein>